<evidence type="ECO:0000256" key="7">
    <source>
        <dbReference type="ARBA" id="ARBA00023136"/>
    </source>
</evidence>
<evidence type="ECO:0000256" key="4">
    <source>
        <dbReference type="ARBA" id="ARBA00022692"/>
    </source>
</evidence>
<feature type="transmembrane region" description="Helical" evidence="11">
    <location>
        <begin position="238"/>
        <end position="257"/>
    </location>
</feature>
<evidence type="ECO:0000313" key="14">
    <source>
        <dbReference type="RefSeq" id="XP_022250076.1"/>
    </source>
</evidence>
<dbReference type="PROSITE" id="PS50262">
    <property type="entry name" value="G_PROTEIN_RECEP_F1_2"/>
    <property type="match status" value="1"/>
</dbReference>
<keyword evidence="7 11" id="KW-0472">Membrane</keyword>
<comment type="subcellular location">
    <subcellularLocation>
        <location evidence="1">Cell membrane</location>
        <topology evidence="1">Multi-pass membrane protein</topology>
    </subcellularLocation>
</comment>
<feature type="transmembrane region" description="Helical" evidence="11">
    <location>
        <begin position="102"/>
        <end position="127"/>
    </location>
</feature>
<feature type="domain" description="G-protein coupled receptors family 1 profile" evidence="12">
    <location>
        <begin position="3"/>
        <end position="255"/>
    </location>
</feature>
<keyword evidence="5 11" id="KW-1133">Transmembrane helix</keyword>
<evidence type="ECO:0000256" key="6">
    <source>
        <dbReference type="ARBA" id="ARBA00023040"/>
    </source>
</evidence>
<evidence type="ECO:0000256" key="11">
    <source>
        <dbReference type="SAM" id="Phobius"/>
    </source>
</evidence>
<evidence type="ECO:0000256" key="3">
    <source>
        <dbReference type="ARBA" id="ARBA00022475"/>
    </source>
</evidence>
<feature type="transmembrane region" description="Helical" evidence="11">
    <location>
        <begin position="147"/>
        <end position="170"/>
    </location>
</feature>
<dbReference type="RefSeq" id="XP_022250076.1">
    <property type="nucleotide sequence ID" value="XM_022394368.1"/>
</dbReference>
<keyword evidence="4 10" id="KW-0812">Transmembrane</keyword>
<dbReference type="PRINTS" id="PR00237">
    <property type="entry name" value="GPCRRHODOPSN"/>
</dbReference>
<dbReference type="SUPFAM" id="SSF81321">
    <property type="entry name" value="Family A G protein-coupled receptor-like"/>
    <property type="match status" value="1"/>
</dbReference>
<evidence type="ECO:0000256" key="5">
    <source>
        <dbReference type="ARBA" id="ARBA00022989"/>
    </source>
</evidence>
<dbReference type="GeneID" id="106466372"/>
<feature type="transmembrane region" description="Helical" evidence="11">
    <location>
        <begin position="59"/>
        <end position="81"/>
    </location>
</feature>
<keyword evidence="6 10" id="KW-0297">G-protein coupled receptor</keyword>
<evidence type="ECO:0000256" key="10">
    <source>
        <dbReference type="RuleBase" id="RU000688"/>
    </source>
</evidence>
<feature type="transmembrane region" description="Helical" evidence="11">
    <location>
        <begin position="23"/>
        <end position="47"/>
    </location>
</feature>
<evidence type="ECO:0000256" key="2">
    <source>
        <dbReference type="ARBA" id="ARBA00010663"/>
    </source>
</evidence>
<dbReference type="Gene3D" id="1.20.1070.10">
    <property type="entry name" value="Rhodopsin 7-helix transmembrane proteins"/>
    <property type="match status" value="1"/>
</dbReference>
<name>A0ABM1T2H0_LIMPO</name>
<feature type="transmembrane region" description="Helical" evidence="11">
    <location>
        <begin position="203"/>
        <end position="226"/>
    </location>
</feature>
<protein>
    <submittedName>
        <fullName evidence="14">Probable G-protein coupled receptor No9</fullName>
    </submittedName>
</protein>
<organism evidence="13 14">
    <name type="scientific">Limulus polyphemus</name>
    <name type="common">Atlantic horseshoe crab</name>
    <dbReference type="NCBI Taxonomy" id="6850"/>
    <lineage>
        <taxon>Eukaryota</taxon>
        <taxon>Metazoa</taxon>
        <taxon>Ecdysozoa</taxon>
        <taxon>Arthropoda</taxon>
        <taxon>Chelicerata</taxon>
        <taxon>Merostomata</taxon>
        <taxon>Xiphosura</taxon>
        <taxon>Limulidae</taxon>
        <taxon>Limulus</taxon>
    </lineage>
</organism>
<dbReference type="InterPro" id="IPR000276">
    <property type="entry name" value="GPCR_Rhodpsn"/>
</dbReference>
<evidence type="ECO:0000256" key="1">
    <source>
        <dbReference type="ARBA" id="ARBA00004651"/>
    </source>
</evidence>
<reference evidence="14" key="1">
    <citation type="submission" date="2025-08" db="UniProtKB">
        <authorList>
            <consortium name="RefSeq"/>
        </authorList>
    </citation>
    <scope>IDENTIFICATION</scope>
    <source>
        <tissue evidence="14">Muscle</tissue>
    </source>
</reference>
<evidence type="ECO:0000313" key="13">
    <source>
        <dbReference type="Proteomes" id="UP000694941"/>
    </source>
</evidence>
<dbReference type="PANTHER" id="PTHR24249:SF372">
    <property type="entry name" value="G-PROTEIN COUPLED RECEPTORS FAMILY 1 PROFILE DOMAIN-CONTAINING PROTEIN"/>
    <property type="match status" value="1"/>
</dbReference>
<evidence type="ECO:0000259" key="12">
    <source>
        <dbReference type="PROSITE" id="PS50262"/>
    </source>
</evidence>
<dbReference type="PANTHER" id="PTHR24249">
    <property type="entry name" value="HISTAMINE RECEPTOR-RELATED G-PROTEIN COUPLED RECEPTOR"/>
    <property type="match status" value="1"/>
</dbReference>
<gene>
    <name evidence="14" type="primary">LOC106466372</name>
</gene>
<evidence type="ECO:0000256" key="9">
    <source>
        <dbReference type="ARBA" id="ARBA00023224"/>
    </source>
</evidence>
<dbReference type="Pfam" id="PF00001">
    <property type="entry name" value="7tm_1"/>
    <property type="match status" value="1"/>
</dbReference>
<sequence>MCSNALLVISIYRFKRLKHPSNYLVLSLSSADLGIGLVLPVALYFELCRSKIDTALLCFVPFSILILLCSVSILSVTGIALDRYISLASPLRYNNIITDRTIGRYIIGFWVYSFLVSCTPVLWWYFIRPEKHMIACSFNLIGYQVRLFLFFSLFAPCLFFIFSSYAYVYVIARYHARAIFLVELSLRRQTGEVETEAKYGRTLAATTGLFLVTWLPFQVCMLIDIFHNTDILTGKATFYLGVLAVSNTCINPWIYGYRNSEIRYAFSRTLEEFAPKLGYILKSLVPIKKSCAGMPSYASNIRLCHSPKLVVNATETTHTTYLHPPETTYLTETSFLARNSANSVTTTVVSL</sequence>
<proteinExistence type="inferred from homology"/>
<accession>A0ABM1T2H0</accession>
<keyword evidence="8 10" id="KW-0675">Receptor</keyword>
<evidence type="ECO:0000256" key="8">
    <source>
        <dbReference type="ARBA" id="ARBA00023170"/>
    </source>
</evidence>
<dbReference type="InterPro" id="IPR050569">
    <property type="entry name" value="TAAR"/>
</dbReference>
<dbReference type="InterPro" id="IPR017452">
    <property type="entry name" value="GPCR_Rhodpsn_7TM"/>
</dbReference>
<keyword evidence="3" id="KW-1003">Cell membrane</keyword>
<keyword evidence="9 10" id="KW-0807">Transducer</keyword>
<dbReference type="PROSITE" id="PS00237">
    <property type="entry name" value="G_PROTEIN_RECEP_F1_1"/>
    <property type="match status" value="1"/>
</dbReference>
<dbReference type="SMART" id="SM01381">
    <property type="entry name" value="7TM_GPCR_Srsx"/>
    <property type="match status" value="1"/>
</dbReference>
<dbReference type="Proteomes" id="UP000694941">
    <property type="component" value="Unplaced"/>
</dbReference>
<comment type="similarity">
    <text evidence="2 10">Belongs to the G-protein coupled receptor 1 family.</text>
</comment>
<keyword evidence="13" id="KW-1185">Reference proteome</keyword>